<dbReference type="RefSeq" id="WP_160942760.1">
    <property type="nucleotide sequence ID" value="NZ_CP063310.1"/>
</dbReference>
<organism evidence="2 3">
    <name type="scientific">Eggerthella guodeyinii</name>
    <dbReference type="NCBI Taxonomy" id="2690837"/>
    <lineage>
        <taxon>Bacteria</taxon>
        <taxon>Bacillati</taxon>
        <taxon>Actinomycetota</taxon>
        <taxon>Coriobacteriia</taxon>
        <taxon>Eggerthellales</taxon>
        <taxon>Eggerthellaceae</taxon>
        <taxon>Eggerthella</taxon>
    </lineage>
</organism>
<dbReference type="InterPro" id="IPR036411">
    <property type="entry name" value="TorD-like_sf"/>
</dbReference>
<dbReference type="Gene3D" id="1.10.3480.10">
    <property type="entry name" value="TorD-like"/>
    <property type="match status" value="1"/>
</dbReference>
<name>A0A6L7IVV3_9ACTN</name>
<dbReference type="Pfam" id="PF02613">
    <property type="entry name" value="Nitrate_red_del"/>
    <property type="match status" value="1"/>
</dbReference>
<keyword evidence="1" id="KW-0143">Chaperone</keyword>
<dbReference type="PANTHER" id="PTHR34227">
    <property type="entry name" value="CHAPERONE PROTEIN YCDY"/>
    <property type="match status" value="1"/>
</dbReference>
<proteinExistence type="predicted"/>
<dbReference type="AlphaFoldDB" id="A0A6L7IVV3"/>
<sequence>MDDSMELLLSNRRFLYTLLARAFASEPDGTLLGVVMDERTGDECALLDGDEGAGRRLWRVLADEAAADEDDRLRSEYTRLFLGPEKLPAPPWESVYVNGEPLLFQESTLVVREAYRRSGYVSAGYPREADDHVAIELDFMATLAAKTCEAAAGDRGALEAQRAFLEEHLLAWVDSFAERLGSCDTVSGFYPSFARLAALACRRDAGVLKELLAA</sequence>
<protein>
    <submittedName>
        <fullName evidence="2">Molecular chaperone TorD family protein</fullName>
    </submittedName>
</protein>
<accession>A0A6L7IVV3</accession>
<dbReference type="InterPro" id="IPR050289">
    <property type="entry name" value="TorD/DmsD_chaperones"/>
</dbReference>
<dbReference type="SUPFAM" id="SSF89155">
    <property type="entry name" value="TorD-like"/>
    <property type="match status" value="1"/>
</dbReference>
<dbReference type="Proteomes" id="UP000478463">
    <property type="component" value="Chromosome"/>
</dbReference>
<reference evidence="2 3" key="1">
    <citation type="submission" date="2020-10" db="EMBL/GenBank/DDBJ databases">
        <title>Eggerthella sp. nov., isolated from human feces.</title>
        <authorList>
            <person name="Yajun G."/>
        </authorList>
    </citation>
    <scope>NUCLEOTIDE SEQUENCE [LARGE SCALE GENOMIC DNA]</scope>
    <source>
        <strain evidence="2 3">HF-1101</strain>
    </source>
</reference>
<evidence type="ECO:0000313" key="2">
    <source>
        <dbReference type="EMBL" id="QOS67273.1"/>
    </source>
</evidence>
<dbReference type="InterPro" id="IPR020945">
    <property type="entry name" value="DMSO/NO3_reduct_chaperone"/>
</dbReference>
<dbReference type="PANTHER" id="PTHR34227:SF1">
    <property type="entry name" value="DIMETHYL SULFOXIDE REDUCTASE CHAPERONE-RELATED"/>
    <property type="match status" value="1"/>
</dbReference>
<dbReference type="EMBL" id="CP063310">
    <property type="protein sequence ID" value="QOS67273.1"/>
    <property type="molecule type" value="Genomic_DNA"/>
</dbReference>
<gene>
    <name evidence="2" type="ORF">GS424_012200</name>
</gene>
<evidence type="ECO:0000313" key="3">
    <source>
        <dbReference type="Proteomes" id="UP000478463"/>
    </source>
</evidence>
<evidence type="ECO:0000256" key="1">
    <source>
        <dbReference type="ARBA" id="ARBA00023186"/>
    </source>
</evidence>
<dbReference type="KEGG" id="egd:GS424_012200"/>